<feature type="domain" description="Insulin-like" evidence="7">
    <location>
        <begin position="27"/>
        <end position="96"/>
    </location>
</feature>
<dbReference type="InterPro" id="IPR022353">
    <property type="entry name" value="Insulin_CS"/>
</dbReference>
<keyword evidence="9" id="KW-1185">Reference proteome</keyword>
<evidence type="ECO:0000256" key="5">
    <source>
        <dbReference type="RuleBase" id="RU000406"/>
    </source>
</evidence>
<dbReference type="Proteomes" id="UP000691718">
    <property type="component" value="Unassembled WGS sequence"/>
</dbReference>
<feature type="chain" id="PRO_5035742947" evidence="6">
    <location>
        <begin position="22"/>
        <end position="96"/>
    </location>
</feature>
<keyword evidence="3 6" id="KW-0732">Signal</keyword>
<comment type="caution">
    <text evidence="8">The sequence shown here is derived from an EMBL/GenBank/DDBJ whole genome shotgun (WGS) entry which is preliminary data.</text>
</comment>
<evidence type="ECO:0000313" key="9">
    <source>
        <dbReference type="Proteomes" id="UP000691718"/>
    </source>
</evidence>
<dbReference type="GO" id="GO:0005576">
    <property type="term" value="C:extracellular region"/>
    <property type="evidence" value="ECO:0007669"/>
    <property type="project" value="UniProtKB-SubCell"/>
</dbReference>
<keyword evidence="4" id="KW-1015">Disulfide bond</keyword>
<evidence type="ECO:0000313" key="8">
    <source>
        <dbReference type="EMBL" id="CAG4940511.1"/>
    </source>
</evidence>
<organism evidence="8 9">
    <name type="scientific">Parnassius apollo</name>
    <name type="common">Apollo butterfly</name>
    <name type="synonym">Papilio apollo</name>
    <dbReference type="NCBI Taxonomy" id="110799"/>
    <lineage>
        <taxon>Eukaryota</taxon>
        <taxon>Metazoa</taxon>
        <taxon>Ecdysozoa</taxon>
        <taxon>Arthropoda</taxon>
        <taxon>Hexapoda</taxon>
        <taxon>Insecta</taxon>
        <taxon>Pterygota</taxon>
        <taxon>Neoptera</taxon>
        <taxon>Endopterygota</taxon>
        <taxon>Lepidoptera</taxon>
        <taxon>Glossata</taxon>
        <taxon>Ditrysia</taxon>
        <taxon>Papilionoidea</taxon>
        <taxon>Papilionidae</taxon>
        <taxon>Parnassiinae</taxon>
        <taxon>Parnassini</taxon>
        <taxon>Parnassius</taxon>
        <taxon>Parnassius</taxon>
    </lineage>
</organism>
<feature type="signal peptide" evidence="6">
    <location>
        <begin position="1"/>
        <end position="21"/>
    </location>
</feature>
<protein>
    <submittedName>
        <fullName evidence="8">(apollo) hypothetical protein</fullName>
    </submittedName>
</protein>
<dbReference type="Pfam" id="PF00049">
    <property type="entry name" value="Insulin"/>
    <property type="match status" value="1"/>
</dbReference>
<comment type="subcellular location">
    <subcellularLocation>
        <location evidence="5">Secreted</location>
    </subcellularLocation>
</comment>
<dbReference type="SMART" id="SM00078">
    <property type="entry name" value="IlGF"/>
    <property type="match status" value="1"/>
</dbReference>
<dbReference type="CDD" id="cd04366">
    <property type="entry name" value="IlGF_insulin_bombyxin_like"/>
    <property type="match status" value="1"/>
</dbReference>
<dbReference type="PANTHER" id="PTHR13647:SF4">
    <property type="entry name" value="INSULIN-LIKE PEPTIDE 1-RELATED"/>
    <property type="match status" value="1"/>
</dbReference>
<sequence>MKTLLTFVLLSLCGLLVVVTGEDTYGQVYCGRRLATTLALLCDNTLLLKRTETGVGGYDWPWIGPRQARSLSRSKRQVVSECCEKPCTIDELLSYC</sequence>
<evidence type="ECO:0000256" key="3">
    <source>
        <dbReference type="ARBA" id="ARBA00022729"/>
    </source>
</evidence>
<accession>A0A8S3W4J1</accession>
<keyword evidence="5" id="KW-0964">Secreted</keyword>
<dbReference type="EMBL" id="CAJQZP010000150">
    <property type="protein sequence ID" value="CAG4940511.1"/>
    <property type="molecule type" value="Genomic_DNA"/>
</dbReference>
<keyword evidence="2" id="KW-0165">Cleavage on pair of basic residues</keyword>
<proteinExistence type="inferred from homology"/>
<evidence type="ECO:0000256" key="4">
    <source>
        <dbReference type="ARBA" id="ARBA00023157"/>
    </source>
</evidence>
<evidence type="ECO:0000256" key="1">
    <source>
        <dbReference type="ARBA" id="ARBA00011207"/>
    </source>
</evidence>
<comment type="similarity">
    <text evidence="5">Belongs to the insulin family.</text>
</comment>
<reference evidence="8" key="1">
    <citation type="submission" date="2021-04" db="EMBL/GenBank/DDBJ databases">
        <authorList>
            <person name="Tunstrom K."/>
        </authorList>
    </citation>
    <scope>NUCLEOTIDE SEQUENCE</scope>
</reference>
<evidence type="ECO:0000256" key="2">
    <source>
        <dbReference type="ARBA" id="ARBA00022685"/>
    </source>
</evidence>
<dbReference type="PANTHER" id="PTHR13647">
    <property type="entry name" value="INSULIN-LIKE PEPTIDE 2-RELATED"/>
    <property type="match status" value="1"/>
</dbReference>
<dbReference type="AlphaFoldDB" id="A0A8S3W4J1"/>
<name>A0A8S3W4J1_PARAO</name>
<dbReference type="InterPro" id="IPR016179">
    <property type="entry name" value="Insulin-like"/>
</dbReference>
<dbReference type="GO" id="GO:0005179">
    <property type="term" value="F:hormone activity"/>
    <property type="evidence" value="ECO:0007669"/>
    <property type="project" value="InterPro"/>
</dbReference>
<dbReference type="OrthoDB" id="10019596at2759"/>
<evidence type="ECO:0000259" key="7">
    <source>
        <dbReference type="SMART" id="SM00078"/>
    </source>
</evidence>
<comment type="subunit">
    <text evidence="1">Heterodimer of a B chain and an A chain linked by two disulfide bonds.</text>
</comment>
<gene>
    <name evidence="8" type="ORF">PAPOLLO_LOCUS2005</name>
</gene>
<evidence type="ECO:0000256" key="6">
    <source>
        <dbReference type="SAM" id="SignalP"/>
    </source>
</evidence>
<dbReference type="PROSITE" id="PS00262">
    <property type="entry name" value="INSULIN"/>
    <property type="match status" value="1"/>
</dbReference>